<comment type="caution">
    <text evidence="2">The sequence shown here is derived from an EMBL/GenBank/DDBJ whole genome shotgun (WGS) entry which is preliminary data.</text>
</comment>
<feature type="domain" description="Pyridoxamine 5'-phosphate oxidase-like" evidence="1">
    <location>
        <begin position="11"/>
        <end position="133"/>
    </location>
</feature>
<dbReference type="SUPFAM" id="SSF50475">
    <property type="entry name" value="FMN-binding split barrel"/>
    <property type="match status" value="1"/>
</dbReference>
<protein>
    <recommendedName>
        <fullName evidence="1">Pyridoxamine 5'-phosphate oxidase-like domain-containing protein</fullName>
    </recommendedName>
</protein>
<sequence>MDLMNKFNRIMVETKDMALATSVNDTPNVRVINFLYNPTQKGIVYFSSFKGLPKTVEFAQNNRVAFTTIPTGNVEQVRVCNATVNKSKLTVYDLKEAFCSKYPDYEGLISKAGNILEVFEIHFKEANVIIDLGISGRVHL</sequence>
<proteinExistence type="predicted"/>
<dbReference type="Gene3D" id="2.30.110.10">
    <property type="entry name" value="Electron Transport, Fmn-binding Protein, Chain A"/>
    <property type="match status" value="1"/>
</dbReference>
<reference evidence="2" key="1">
    <citation type="submission" date="2019-08" db="EMBL/GenBank/DDBJ databases">
        <authorList>
            <person name="Kucharzyk K."/>
            <person name="Murdoch R.W."/>
            <person name="Higgins S."/>
            <person name="Loffler F."/>
        </authorList>
    </citation>
    <scope>NUCLEOTIDE SEQUENCE</scope>
</reference>
<dbReference type="EMBL" id="VSSQ01017338">
    <property type="protein sequence ID" value="MPM59530.1"/>
    <property type="molecule type" value="Genomic_DNA"/>
</dbReference>
<dbReference type="InterPro" id="IPR012349">
    <property type="entry name" value="Split_barrel_FMN-bd"/>
</dbReference>
<gene>
    <name evidence="2" type="ORF">SDC9_106374</name>
</gene>
<dbReference type="Pfam" id="PF22696">
    <property type="entry name" value="Putative_PNPOx_2"/>
    <property type="match status" value="1"/>
</dbReference>
<evidence type="ECO:0000313" key="2">
    <source>
        <dbReference type="EMBL" id="MPM59530.1"/>
    </source>
</evidence>
<dbReference type="InterPro" id="IPR055196">
    <property type="entry name" value="Putative_PNPOx_2"/>
</dbReference>
<dbReference type="AlphaFoldDB" id="A0A645B258"/>
<organism evidence="2">
    <name type="scientific">bioreactor metagenome</name>
    <dbReference type="NCBI Taxonomy" id="1076179"/>
    <lineage>
        <taxon>unclassified sequences</taxon>
        <taxon>metagenomes</taxon>
        <taxon>ecological metagenomes</taxon>
    </lineage>
</organism>
<accession>A0A645B258</accession>
<evidence type="ECO:0000259" key="1">
    <source>
        <dbReference type="Pfam" id="PF22696"/>
    </source>
</evidence>
<name>A0A645B258_9ZZZZ</name>